<feature type="region of interest" description="Disordered" evidence="8">
    <location>
        <begin position="1"/>
        <end position="20"/>
    </location>
</feature>
<dbReference type="EMBL" id="CP109495">
    <property type="protein sequence ID" value="WUX53108.1"/>
    <property type="molecule type" value="Genomic_DNA"/>
</dbReference>
<keyword evidence="4" id="KW-0547">Nucleotide-binding</keyword>
<keyword evidence="5 9" id="KW-1133">Transmembrane helix</keyword>
<feature type="domain" description="Pycsar effector protein" evidence="10">
    <location>
        <begin position="28"/>
        <end position="174"/>
    </location>
</feature>
<evidence type="ECO:0000256" key="7">
    <source>
        <dbReference type="ARBA" id="ARBA00023136"/>
    </source>
</evidence>
<organism evidence="11 12">
    <name type="scientific">Streptomyces niveus</name>
    <name type="common">Streptomyces spheroides</name>
    <dbReference type="NCBI Taxonomy" id="193462"/>
    <lineage>
        <taxon>Bacteria</taxon>
        <taxon>Bacillati</taxon>
        <taxon>Actinomycetota</taxon>
        <taxon>Actinomycetes</taxon>
        <taxon>Kitasatosporales</taxon>
        <taxon>Streptomycetaceae</taxon>
        <taxon>Streptomyces</taxon>
    </lineage>
</organism>
<feature type="transmembrane region" description="Helical" evidence="9">
    <location>
        <begin position="158"/>
        <end position="180"/>
    </location>
</feature>
<evidence type="ECO:0000256" key="8">
    <source>
        <dbReference type="SAM" id="MobiDB-lite"/>
    </source>
</evidence>
<evidence type="ECO:0000313" key="11">
    <source>
        <dbReference type="EMBL" id="WUX53108.1"/>
    </source>
</evidence>
<keyword evidence="7 9" id="KW-0472">Membrane</keyword>
<evidence type="ECO:0000256" key="3">
    <source>
        <dbReference type="ARBA" id="ARBA00022692"/>
    </source>
</evidence>
<evidence type="ECO:0000256" key="6">
    <source>
        <dbReference type="ARBA" id="ARBA00023118"/>
    </source>
</evidence>
<evidence type="ECO:0000256" key="4">
    <source>
        <dbReference type="ARBA" id="ARBA00022741"/>
    </source>
</evidence>
<accession>A0ABZ2A6R0</accession>
<keyword evidence="12" id="KW-1185">Reference proteome</keyword>
<dbReference type="InterPro" id="IPR043760">
    <property type="entry name" value="PycTM_dom"/>
</dbReference>
<feature type="transmembrane region" description="Helical" evidence="9">
    <location>
        <begin position="77"/>
        <end position="97"/>
    </location>
</feature>
<dbReference type="RefSeq" id="WP_329076727.1">
    <property type="nucleotide sequence ID" value="NZ_CP109389.1"/>
</dbReference>
<dbReference type="Pfam" id="PF18967">
    <property type="entry name" value="PycTM"/>
    <property type="match status" value="1"/>
</dbReference>
<reference evidence="11" key="1">
    <citation type="submission" date="2022-10" db="EMBL/GenBank/DDBJ databases">
        <title>The complete genomes of actinobacterial strains from the NBC collection.</title>
        <authorList>
            <person name="Joergensen T.S."/>
            <person name="Alvarez Arevalo M."/>
            <person name="Sterndorff E.B."/>
            <person name="Faurdal D."/>
            <person name="Vuksanovic O."/>
            <person name="Mourched A.-S."/>
            <person name="Charusanti P."/>
            <person name="Shaw S."/>
            <person name="Blin K."/>
            <person name="Weber T."/>
        </authorList>
    </citation>
    <scope>NUCLEOTIDE SEQUENCE</scope>
    <source>
        <strain evidence="11">NBC_01432</strain>
    </source>
</reference>
<gene>
    <name evidence="11" type="ORF">OG442_17025</name>
</gene>
<keyword evidence="3 9" id="KW-0812">Transmembrane</keyword>
<evidence type="ECO:0000256" key="5">
    <source>
        <dbReference type="ARBA" id="ARBA00022989"/>
    </source>
</evidence>
<evidence type="ECO:0000313" key="12">
    <source>
        <dbReference type="Proteomes" id="UP001432209"/>
    </source>
</evidence>
<proteinExistence type="predicted"/>
<comment type="subcellular location">
    <subcellularLocation>
        <location evidence="1">Cell membrane</location>
    </subcellularLocation>
</comment>
<name>A0ABZ2A6R0_STRNV</name>
<keyword evidence="6" id="KW-0051">Antiviral defense</keyword>
<dbReference type="Proteomes" id="UP001432209">
    <property type="component" value="Chromosome"/>
</dbReference>
<evidence type="ECO:0000256" key="9">
    <source>
        <dbReference type="SAM" id="Phobius"/>
    </source>
</evidence>
<evidence type="ECO:0000256" key="2">
    <source>
        <dbReference type="ARBA" id="ARBA00022475"/>
    </source>
</evidence>
<sequence length="181" mass="18849">MTDLTNTTSTSHRPTPLLSSDTAGVQTAERLLAEVRAEIGRADTKASVLIGALGACAGVVLSTYWSTMPTTGPSRPLGVAGGLTWALALGFLLVSTAPRYRASQWRAGRPLTYFLDIRRAAESGVLADALRSTQEDQLPGLVIALGNTSGIAAAKHRWIRTGLVCFLVGAMVLGGGMLAAL</sequence>
<protein>
    <submittedName>
        <fullName evidence="11">DUF5706 domain-containing protein</fullName>
    </submittedName>
</protein>
<evidence type="ECO:0000259" key="10">
    <source>
        <dbReference type="Pfam" id="PF18967"/>
    </source>
</evidence>
<keyword evidence="2" id="KW-1003">Cell membrane</keyword>
<feature type="transmembrane region" description="Helical" evidence="9">
    <location>
        <begin position="46"/>
        <end position="65"/>
    </location>
</feature>
<evidence type="ECO:0000256" key="1">
    <source>
        <dbReference type="ARBA" id="ARBA00004236"/>
    </source>
</evidence>